<sequence length="150" mass="16947">MPVHLKGIKFELECSICRKIGGYMGSVNIMGNTDTLKITQGEEDIVEYQPPLAFDKNDKPTKTCTSKRGFCKHCSSVLWNAHPEWPQWIYPSASVIDSELPKVPDGMGYTILRASCPDYVPTPEGFKVYDDYGPAEGIEKWHKKNGFWVD</sequence>
<keyword evidence="7" id="KW-1185">Reference proteome</keyword>
<accession>K1V4V7</accession>
<reference evidence="6 7" key="1">
    <citation type="journal article" date="2012" name="Eukaryot. Cell">
        <title>Genome sequence of the Trichosporon asahii environmental strain CBS 8904.</title>
        <authorList>
            <person name="Yang R.Y."/>
            <person name="Li H.T."/>
            <person name="Zhu H."/>
            <person name="Zhou G.P."/>
            <person name="Wang M."/>
            <person name="Wang L."/>
        </authorList>
    </citation>
    <scope>NUCLEOTIDE SEQUENCE [LARGE SCALE GENOMIC DNA]</scope>
    <source>
        <strain evidence="6 7">CBS 8904</strain>
    </source>
</reference>
<evidence type="ECO:0000256" key="1">
    <source>
        <dbReference type="ARBA" id="ARBA00005495"/>
    </source>
</evidence>
<dbReference type="PANTHER" id="PTHR33337:SF44">
    <property type="entry name" value="DUF636 DOMAIN PROTEIN (AFU_ORTHOLOGUE AFUA_1G09754)"/>
    <property type="match status" value="1"/>
</dbReference>
<comment type="caution">
    <text evidence="6">The sequence shown here is derived from an EMBL/GenBank/DDBJ whole genome shotgun (WGS) entry which is preliminary data.</text>
</comment>
<name>K1V4V7_TRIAC</name>
<evidence type="ECO:0000256" key="2">
    <source>
        <dbReference type="ARBA" id="ARBA00022723"/>
    </source>
</evidence>
<dbReference type="EMBL" id="AMBO01000378">
    <property type="protein sequence ID" value="EKC99014.1"/>
    <property type="molecule type" value="Genomic_DNA"/>
</dbReference>
<dbReference type="GO" id="GO:0016846">
    <property type="term" value="F:carbon-sulfur lyase activity"/>
    <property type="evidence" value="ECO:0007669"/>
    <property type="project" value="InterPro"/>
</dbReference>
<gene>
    <name evidence="6" type="ORF">A1Q2_06768</name>
</gene>
<dbReference type="STRING" id="1220162.K1V4V7"/>
<dbReference type="Proteomes" id="UP000006757">
    <property type="component" value="Unassembled WGS sequence"/>
</dbReference>
<evidence type="ECO:0000313" key="7">
    <source>
        <dbReference type="Proteomes" id="UP000006757"/>
    </source>
</evidence>
<dbReference type="OrthoDB" id="406544at2759"/>
<dbReference type="SUPFAM" id="SSF51316">
    <property type="entry name" value="Mss4-like"/>
    <property type="match status" value="1"/>
</dbReference>
<keyword evidence="3" id="KW-0862">Zinc</keyword>
<keyword evidence="4" id="KW-0456">Lyase</keyword>
<dbReference type="eggNOG" id="ENOG502RARX">
    <property type="taxonomic scope" value="Eukaryota"/>
</dbReference>
<dbReference type="OMA" id="TWPDLIH"/>
<evidence type="ECO:0000313" key="6">
    <source>
        <dbReference type="EMBL" id="EKC99014.1"/>
    </source>
</evidence>
<comment type="similarity">
    <text evidence="1">Belongs to the Gfa family.</text>
</comment>
<dbReference type="InterPro" id="IPR011057">
    <property type="entry name" value="Mss4-like_sf"/>
</dbReference>
<feature type="domain" description="CENP-V/GFA" evidence="5">
    <location>
        <begin position="13"/>
        <end position="98"/>
    </location>
</feature>
<dbReference type="AlphaFoldDB" id="K1V4V7"/>
<organism evidence="6 7">
    <name type="scientific">Trichosporon asahii var. asahii (strain CBS 8904)</name>
    <name type="common">Yeast</name>
    <dbReference type="NCBI Taxonomy" id="1220162"/>
    <lineage>
        <taxon>Eukaryota</taxon>
        <taxon>Fungi</taxon>
        <taxon>Dikarya</taxon>
        <taxon>Basidiomycota</taxon>
        <taxon>Agaricomycotina</taxon>
        <taxon>Tremellomycetes</taxon>
        <taxon>Trichosporonales</taxon>
        <taxon>Trichosporonaceae</taxon>
        <taxon>Trichosporon</taxon>
    </lineage>
</organism>
<evidence type="ECO:0000259" key="5">
    <source>
        <dbReference type="Pfam" id="PF04828"/>
    </source>
</evidence>
<dbReference type="InterPro" id="IPR006913">
    <property type="entry name" value="CENP-V/GFA"/>
</dbReference>
<keyword evidence="2" id="KW-0479">Metal-binding</keyword>
<dbReference type="Pfam" id="PF04828">
    <property type="entry name" value="GFA"/>
    <property type="match status" value="1"/>
</dbReference>
<dbReference type="GO" id="GO:0046872">
    <property type="term" value="F:metal ion binding"/>
    <property type="evidence" value="ECO:0007669"/>
    <property type="project" value="UniProtKB-KW"/>
</dbReference>
<evidence type="ECO:0000256" key="3">
    <source>
        <dbReference type="ARBA" id="ARBA00022833"/>
    </source>
</evidence>
<dbReference type="HOGENOM" id="CLU_116419_1_0_1"/>
<dbReference type="Gene3D" id="3.90.1590.10">
    <property type="entry name" value="glutathione-dependent formaldehyde- activating enzyme (gfa)"/>
    <property type="match status" value="1"/>
</dbReference>
<dbReference type="PANTHER" id="PTHR33337">
    <property type="entry name" value="GFA DOMAIN-CONTAINING PROTEIN"/>
    <property type="match status" value="1"/>
</dbReference>
<protein>
    <recommendedName>
        <fullName evidence="5">CENP-V/GFA domain-containing protein</fullName>
    </recommendedName>
</protein>
<evidence type="ECO:0000256" key="4">
    <source>
        <dbReference type="ARBA" id="ARBA00023239"/>
    </source>
</evidence>
<proteinExistence type="inferred from homology"/>
<dbReference type="InParanoid" id="K1V4V7"/>